<sequence length="118" mass="13796">DHDAADRVEEIKQQMHDREEELYFEYRSKDYSGLTALTGEEDVWSAENVAATLVNEYEANHDTDELWKKVNDISHSILRKSFRLCTSTIFLYAVLMKRPVPRLMPISPIKKVLSTHRL</sequence>
<protein>
    <submittedName>
        <fullName evidence="1">Uncharacterized protein</fullName>
    </submittedName>
</protein>
<organism evidence="1">
    <name type="scientific">gut metagenome</name>
    <dbReference type="NCBI Taxonomy" id="749906"/>
    <lineage>
        <taxon>unclassified sequences</taxon>
        <taxon>metagenomes</taxon>
        <taxon>organismal metagenomes</taxon>
    </lineage>
</organism>
<reference evidence="1" key="1">
    <citation type="journal article" date="2012" name="PLoS ONE">
        <title>Gene sets for utilization of primary and secondary nutrition supplies in the distal gut of endangered iberian lynx.</title>
        <authorList>
            <person name="Alcaide M."/>
            <person name="Messina E."/>
            <person name="Richter M."/>
            <person name="Bargiela R."/>
            <person name="Peplies J."/>
            <person name="Huws S.A."/>
            <person name="Newbold C.J."/>
            <person name="Golyshin P.N."/>
            <person name="Simon M.A."/>
            <person name="Lopez G."/>
            <person name="Yakimov M.M."/>
            <person name="Ferrer M."/>
        </authorList>
    </citation>
    <scope>NUCLEOTIDE SEQUENCE</scope>
</reference>
<proteinExistence type="predicted"/>
<accession>J9FMG9</accession>
<comment type="caution">
    <text evidence="1">The sequence shown here is derived from an EMBL/GenBank/DDBJ whole genome shotgun (WGS) entry which is preliminary data.</text>
</comment>
<feature type="non-terminal residue" evidence="1">
    <location>
        <position position="1"/>
    </location>
</feature>
<name>J9FMG9_9ZZZZ</name>
<dbReference type="EMBL" id="AMCI01005454">
    <property type="protein sequence ID" value="EJW96111.1"/>
    <property type="molecule type" value="Genomic_DNA"/>
</dbReference>
<gene>
    <name evidence="1" type="ORF">EVA_15782</name>
</gene>
<evidence type="ECO:0000313" key="1">
    <source>
        <dbReference type="EMBL" id="EJW96111.1"/>
    </source>
</evidence>
<dbReference type="AlphaFoldDB" id="J9FMG9"/>